<evidence type="ECO:0000313" key="3">
    <source>
        <dbReference type="Proteomes" id="UP000324897"/>
    </source>
</evidence>
<comment type="caution">
    <text evidence="2">The sequence shown here is derived from an EMBL/GenBank/DDBJ whole genome shotgun (WGS) entry which is preliminary data.</text>
</comment>
<accession>A0A5J9SWC4</accession>
<evidence type="ECO:0000259" key="1">
    <source>
        <dbReference type="SMART" id="SM00256"/>
    </source>
</evidence>
<reference evidence="2 3" key="1">
    <citation type="journal article" date="2019" name="Sci. Rep.">
        <title>A high-quality genome of Eragrostis curvula grass provides insights into Poaceae evolution and supports new strategies to enhance forage quality.</title>
        <authorList>
            <person name="Carballo J."/>
            <person name="Santos B.A.C.M."/>
            <person name="Zappacosta D."/>
            <person name="Garbus I."/>
            <person name="Selva J.P."/>
            <person name="Gallo C.A."/>
            <person name="Diaz A."/>
            <person name="Albertini E."/>
            <person name="Caccamo M."/>
            <person name="Echenique V."/>
        </authorList>
    </citation>
    <scope>NUCLEOTIDE SEQUENCE [LARGE SCALE GENOMIC DNA]</scope>
    <source>
        <strain evidence="3">cv. Victoria</strain>
        <tissue evidence="2">Leaf</tissue>
    </source>
</reference>
<dbReference type="Pfam" id="PF00646">
    <property type="entry name" value="F-box"/>
    <property type="match status" value="1"/>
</dbReference>
<dbReference type="OrthoDB" id="1631251at2759"/>
<organism evidence="2 3">
    <name type="scientific">Eragrostis curvula</name>
    <name type="common">weeping love grass</name>
    <dbReference type="NCBI Taxonomy" id="38414"/>
    <lineage>
        <taxon>Eukaryota</taxon>
        <taxon>Viridiplantae</taxon>
        <taxon>Streptophyta</taxon>
        <taxon>Embryophyta</taxon>
        <taxon>Tracheophyta</taxon>
        <taxon>Spermatophyta</taxon>
        <taxon>Magnoliopsida</taxon>
        <taxon>Liliopsida</taxon>
        <taxon>Poales</taxon>
        <taxon>Poaceae</taxon>
        <taxon>PACMAD clade</taxon>
        <taxon>Chloridoideae</taxon>
        <taxon>Eragrostideae</taxon>
        <taxon>Eragrostidinae</taxon>
        <taxon>Eragrostis</taxon>
    </lineage>
</organism>
<feature type="domain" description="F-box" evidence="1">
    <location>
        <begin position="24"/>
        <end position="62"/>
    </location>
</feature>
<keyword evidence="3" id="KW-1185">Reference proteome</keyword>
<dbReference type="SUPFAM" id="SSF81383">
    <property type="entry name" value="F-box domain"/>
    <property type="match status" value="1"/>
</dbReference>
<gene>
    <name evidence="2" type="ORF">EJB05_51170</name>
</gene>
<feature type="non-terminal residue" evidence="2">
    <location>
        <position position="1"/>
    </location>
</feature>
<dbReference type="InterPro" id="IPR036047">
    <property type="entry name" value="F-box-like_dom_sf"/>
</dbReference>
<protein>
    <recommendedName>
        <fullName evidence="1">F-box domain-containing protein</fullName>
    </recommendedName>
</protein>
<dbReference type="InterPro" id="IPR001810">
    <property type="entry name" value="F-box_dom"/>
</dbReference>
<sequence length="80" mass="8944">MAQATPQSGVDLLAQQGGVAPLPLPQDAVYEILLRLSARDICRLRTVCRPWRCHARPCWRARYATGWRSPGGNWRKCLGA</sequence>
<evidence type="ECO:0000313" key="2">
    <source>
        <dbReference type="EMBL" id="TVU03298.1"/>
    </source>
</evidence>
<dbReference type="SMART" id="SM00256">
    <property type="entry name" value="FBOX"/>
    <property type="match status" value="1"/>
</dbReference>
<name>A0A5J9SWC4_9POAL</name>
<proteinExistence type="predicted"/>
<dbReference type="Proteomes" id="UP000324897">
    <property type="component" value="Unassembled WGS sequence"/>
</dbReference>
<dbReference type="Gramene" id="TVU03298">
    <property type="protein sequence ID" value="TVU03298"/>
    <property type="gene ID" value="EJB05_51170"/>
</dbReference>
<dbReference type="AlphaFoldDB" id="A0A5J9SWC4"/>
<dbReference type="Gene3D" id="1.20.1280.50">
    <property type="match status" value="1"/>
</dbReference>
<dbReference type="EMBL" id="RWGY01000197">
    <property type="protein sequence ID" value="TVU03298.1"/>
    <property type="molecule type" value="Genomic_DNA"/>
</dbReference>